<dbReference type="CDD" id="cd05233">
    <property type="entry name" value="SDR_c"/>
    <property type="match status" value="1"/>
</dbReference>
<dbReference type="FunFam" id="3.40.50.720:FF:000084">
    <property type="entry name" value="Short-chain dehydrogenase reductase"/>
    <property type="match status" value="1"/>
</dbReference>
<comment type="caution">
    <text evidence="4">The sequence shown here is derived from an EMBL/GenBank/DDBJ whole genome shotgun (WGS) entry which is preliminary data.</text>
</comment>
<dbReference type="PROSITE" id="PS00061">
    <property type="entry name" value="ADH_SHORT"/>
    <property type="match status" value="1"/>
</dbReference>
<reference evidence="4 5" key="1">
    <citation type="submission" date="2012-12" db="EMBL/GenBank/DDBJ databases">
        <title>Whole genome shotgun sequence of Gordonia hirsuta NBRC 16056.</title>
        <authorList>
            <person name="Isaki-Nakamura S."/>
            <person name="Hosoyama A."/>
            <person name="Tsuchikane K."/>
            <person name="Katsumata H."/>
            <person name="Baba S."/>
            <person name="Yamazaki S."/>
            <person name="Fujita N."/>
        </authorList>
    </citation>
    <scope>NUCLEOTIDE SEQUENCE [LARGE SCALE GENOMIC DNA]</scope>
    <source>
        <strain evidence="4 5">NBRC 16056</strain>
    </source>
</reference>
<dbReference type="eggNOG" id="COG0596">
    <property type="taxonomic scope" value="Bacteria"/>
</dbReference>
<comment type="similarity">
    <text evidence="1">Belongs to the short-chain dehydrogenases/reductases (SDR) family.</text>
</comment>
<keyword evidence="5" id="KW-1185">Reference proteome</keyword>
<dbReference type="Proteomes" id="UP000053405">
    <property type="component" value="Unassembled WGS sequence"/>
</dbReference>
<dbReference type="AlphaFoldDB" id="L7LDZ0"/>
<dbReference type="Gene3D" id="3.40.50.1820">
    <property type="entry name" value="alpha/beta hydrolase"/>
    <property type="match status" value="1"/>
</dbReference>
<gene>
    <name evidence="4" type="ORF">GOHSU_36_00110</name>
</gene>
<dbReference type="GO" id="GO:0016491">
    <property type="term" value="F:oxidoreductase activity"/>
    <property type="evidence" value="ECO:0007669"/>
    <property type="project" value="UniProtKB-KW"/>
</dbReference>
<sequence length="589" mass="64191">MVTWNRSTVRNDDVELAVFHLDAPDAADERPTVVLVHGWPDSHHLWDHVAPALGEHFRVISYDTRGYGESTRPDEVSAYRLEHLASDLFDVIDEVSPGEPVHVIGHDWGSVQLWEAVTTPGAQDKIKSFTSVSGPNLDYLGEWAQGNLTNPTPGNLGRALSQLASSAYTAFFQVPVLPQAFFNAFGSEKIWTEFLHAVEGTPRENVSFAPTLKEDMISGLRFYSANIREKLAKPDPRPTTIPVLELVNERDIALRPAIYSRSHEHANKLWRKNSDTGHWLPYTNPDYLSESAREFIQMIEDGTSSSPNTIDRARRLGPAQKLGGKLAVITGAGSGIGRETAYALAELGCEVVLADINAASAEETAIECKAKGVLATVYELDVSSTEAVNEFAERVRRTHGVADIVVNNAGIALAGSALAASEEQVDRILAINLRGVIAGSRAFGRQMVERGTGGHIVNLSSASAFTPQRDMALYSATKAGVLMFCESLRAELADYKIGVTAICPGIVHTNITSTTEIVGLEDADGNRKRIDDFYARRGFTPDKVAKDIVKAILANKAVVPVTPEAKFGYLSYRLFPWGSRLAARVKLAK</sequence>
<dbReference type="PRINTS" id="PR00081">
    <property type="entry name" value="GDHRDH"/>
</dbReference>
<dbReference type="Gene3D" id="3.40.50.720">
    <property type="entry name" value="NAD(P)-binding Rossmann-like Domain"/>
    <property type="match status" value="1"/>
</dbReference>
<dbReference type="SUPFAM" id="SSF51735">
    <property type="entry name" value="NAD(P)-binding Rossmann-fold domains"/>
    <property type="match status" value="1"/>
</dbReference>
<evidence type="ECO:0000313" key="5">
    <source>
        <dbReference type="Proteomes" id="UP000053405"/>
    </source>
</evidence>
<dbReference type="NCBIfam" id="NF004514">
    <property type="entry name" value="PRK05855.1"/>
    <property type="match status" value="1"/>
</dbReference>
<dbReference type="eggNOG" id="COG0300">
    <property type="taxonomic scope" value="Bacteria"/>
</dbReference>
<proteinExistence type="inferred from homology"/>
<evidence type="ECO:0000256" key="1">
    <source>
        <dbReference type="ARBA" id="ARBA00006484"/>
    </source>
</evidence>
<dbReference type="PANTHER" id="PTHR43391">
    <property type="entry name" value="RETINOL DEHYDROGENASE-RELATED"/>
    <property type="match status" value="1"/>
</dbReference>
<dbReference type="EMBL" id="BANT01000036">
    <property type="protein sequence ID" value="GAC58268.1"/>
    <property type="molecule type" value="Genomic_DNA"/>
</dbReference>
<dbReference type="PRINTS" id="PR00080">
    <property type="entry name" value="SDRFAMILY"/>
</dbReference>
<name>L7LDZ0_9ACTN</name>
<dbReference type="OrthoDB" id="4220752at2"/>
<evidence type="ECO:0000313" key="4">
    <source>
        <dbReference type="EMBL" id="GAC58268.1"/>
    </source>
</evidence>
<organism evidence="4 5">
    <name type="scientific">Gordonia hirsuta DSM 44140 = NBRC 16056</name>
    <dbReference type="NCBI Taxonomy" id="1121927"/>
    <lineage>
        <taxon>Bacteria</taxon>
        <taxon>Bacillati</taxon>
        <taxon>Actinomycetota</taxon>
        <taxon>Actinomycetes</taxon>
        <taxon>Mycobacteriales</taxon>
        <taxon>Gordoniaceae</taxon>
        <taxon>Gordonia</taxon>
    </lineage>
</organism>
<dbReference type="InterPro" id="IPR002347">
    <property type="entry name" value="SDR_fam"/>
</dbReference>
<keyword evidence="2" id="KW-0560">Oxidoreductase</keyword>
<dbReference type="InterPro" id="IPR036291">
    <property type="entry name" value="NAD(P)-bd_dom_sf"/>
</dbReference>
<dbReference type="InterPro" id="IPR029058">
    <property type="entry name" value="AB_hydrolase_fold"/>
</dbReference>
<dbReference type="Pfam" id="PF00106">
    <property type="entry name" value="adh_short"/>
    <property type="match status" value="1"/>
</dbReference>
<dbReference type="SUPFAM" id="SSF53474">
    <property type="entry name" value="alpha/beta-Hydrolases"/>
    <property type="match status" value="1"/>
</dbReference>
<evidence type="ECO:0000259" key="3">
    <source>
        <dbReference type="Pfam" id="PF00561"/>
    </source>
</evidence>
<protein>
    <submittedName>
        <fullName evidence="4">Putative oxidoreductase</fullName>
    </submittedName>
</protein>
<dbReference type="PANTHER" id="PTHR43391:SF12">
    <property type="entry name" value="OXIDOREDUCTASE EPHD-RELATED"/>
    <property type="match status" value="1"/>
</dbReference>
<dbReference type="STRING" id="1121927.GOHSU_36_00110"/>
<dbReference type="Pfam" id="PF00561">
    <property type="entry name" value="Abhydrolase_1"/>
    <property type="match status" value="1"/>
</dbReference>
<evidence type="ECO:0000256" key="2">
    <source>
        <dbReference type="ARBA" id="ARBA00023002"/>
    </source>
</evidence>
<feature type="domain" description="AB hydrolase-1" evidence="3">
    <location>
        <begin position="31"/>
        <end position="139"/>
    </location>
</feature>
<dbReference type="InterPro" id="IPR000073">
    <property type="entry name" value="AB_hydrolase_1"/>
</dbReference>
<accession>L7LDZ0</accession>
<dbReference type="InterPro" id="IPR020904">
    <property type="entry name" value="Sc_DH/Rdtase_CS"/>
</dbReference>
<dbReference type="RefSeq" id="WP_005942126.1">
    <property type="nucleotide sequence ID" value="NZ_ATVK01000057.1"/>
</dbReference>